<dbReference type="SUPFAM" id="SSF56529">
    <property type="entry name" value="FAH"/>
    <property type="match status" value="1"/>
</dbReference>
<organism evidence="1 2">
    <name type="scientific">Algoriphagus pacificus</name>
    <dbReference type="NCBI Taxonomy" id="2811234"/>
    <lineage>
        <taxon>Bacteria</taxon>
        <taxon>Pseudomonadati</taxon>
        <taxon>Bacteroidota</taxon>
        <taxon>Cytophagia</taxon>
        <taxon>Cytophagales</taxon>
        <taxon>Cyclobacteriaceae</taxon>
        <taxon>Algoriphagus</taxon>
    </lineage>
</organism>
<evidence type="ECO:0000313" key="2">
    <source>
        <dbReference type="Proteomes" id="UP000664480"/>
    </source>
</evidence>
<dbReference type="InterPro" id="IPR009645">
    <property type="entry name" value="GguC"/>
</dbReference>
<sequence>MKEKTRLVQIAHQSKGRKVAVVSEPFLVIVNEFTSVYQLAIKAIDSGISIHSLLNEKLSSEKLDYEKIYNGLSEWKLLPSFDNPDNPTHCIVSGTGLTHLSSAMNRNVMHQSEPGNSLTDSMIVYQWGVEGGKPANGEVGVQPEWFYKGTGAILKAHGDALTVPDFGDDGGEEPEIAGIYIIDRNGMPIRIGFTTGNEFSDHVMEKKNYLYLAPSKLRNCSIGPELVLTEDFSDLKGKVAVSRKEEVLWSADIKTGETNMAHSLANLEYHHFKYADHRQPLQGHVHFYGTGAFSFGAGIKLQTGDEMKVHWEGMGRPLVNTIEIEDNKKEVLSVKSIF</sequence>
<keyword evidence="2" id="KW-1185">Reference proteome</keyword>
<dbReference type="PIRSF" id="PIRSF033905">
    <property type="entry name" value="UCP033905"/>
    <property type="match status" value="1"/>
</dbReference>
<name>A0ABS3CF31_9BACT</name>
<proteinExistence type="predicted"/>
<dbReference type="InterPro" id="IPR036663">
    <property type="entry name" value="Fumarylacetoacetase_C_sf"/>
</dbReference>
<reference evidence="1 2" key="1">
    <citation type="submission" date="2021-03" db="EMBL/GenBank/DDBJ databases">
        <title>novel species isolated from a fishpond in China.</title>
        <authorList>
            <person name="Lu H."/>
            <person name="Cai Z."/>
        </authorList>
    </citation>
    <scope>NUCLEOTIDE SEQUENCE [LARGE SCALE GENOMIC DNA]</scope>
    <source>
        <strain evidence="1 2">YJ13C</strain>
    </source>
</reference>
<gene>
    <name evidence="1" type="ORF">J0A69_09790</name>
</gene>
<protein>
    <submittedName>
        <fullName evidence="1">GguC protein</fullName>
    </submittedName>
</protein>
<dbReference type="EMBL" id="JAFKCU010000002">
    <property type="protein sequence ID" value="MBN7815722.1"/>
    <property type="molecule type" value="Genomic_DNA"/>
</dbReference>
<dbReference type="NCBIfam" id="NF040903">
    <property type="entry name" value="GguC"/>
    <property type="match status" value="1"/>
</dbReference>
<evidence type="ECO:0000313" key="1">
    <source>
        <dbReference type="EMBL" id="MBN7815722.1"/>
    </source>
</evidence>
<dbReference type="Proteomes" id="UP000664480">
    <property type="component" value="Unassembled WGS sequence"/>
</dbReference>
<accession>A0ABS3CF31</accession>
<comment type="caution">
    <text evidence="1">The sequence shown here is derived from an EMBL/GenBank/DDBJ whole genome shotgun (WGS) entry which is preliminary data.</text>
</comment>
<dbReference type="RefSeq" id="WP_206586375.1">
    <property type="nucleotide sequence ID" value="NZ_JAFKCU010000002.1"/>
</dbReference>
<dbReference type="Gene3D" id="3.90.850.10">
    <property type="entry name" value="Fumarylacetoacetase-like, C-terminal domain"/>
    <property type="match status" value="1"/>
</dbReference>